<feature type="transmembrane region" description="Helical" evidence="6">
    <location>
        <begin position="42"/>
        <end position="60"/>
    </location>
</feature>
<sequence>MWRTLALASAFFPGLFILCIRLLRWAAPGWSLKDRILLSGRLVSTVQATMATVSGITVVLSCKNVVHDRHWLAVEYIWVLVPYMTYDIYVMYLCHWHKSQEKGILEKKHSLASVWSFLLQERLMVTHHLFILIVLTPITQHFRGELGDFFVGCIFTAELSTPFVSLGKILMQVGEEGQDLGLGSPQQFIPFPWLHQLLSRQWLSWGGVLERGNPTVVAQISPAVLPSSQ</sequence>
<dbReference type="Proteomes" id="UP000694396">
    <property type="component" value="Unplaced"/>
</dbReference>
<feature type="domain" description="TLC" evidence="7">
    <location>
        <begin position="33"/>
        <end position="229"/>
    </location>
</feature>
<dbReference type="GO" id="GO:0055088">
    <property type="term" value="P:lipid homeostasis"/>
    <property type="evidence" value="ECO:0007669"/>
    <property type="project" value="TreeGrafter"/>
</dbReference>
<dbReference type="Pfam" id="PF03798">
    <property type="entry name" value="TRAM_LAG1_CLN8"/>
    <property type="match status" value="1"/>
</dbReference>
<comment type="subcellular location">
    <subcellularLocation>
        <location evidence="1">Membrane</location>
        <topology evidence="1">Multi-pass membrane protein</topology>
    </subcellularLocation>
</comment>
<dbReference type="PROSITE" id="PS50922">
    <property type="entry name" value="TLC"/>
    <property type="match status" value="1"/>
</dbReference>
<keyword evidence="9" id="KW-1185">Reference proteome</keyword>
<keyword evidence="2 5" id="KW-0812">Transmembrane</keyword>
<evidence type="ECO:0000313" key="8">
    <source>
        <dbReference type="Ensembl" id="ENSCRFP00000008700.1"/>
    </source>
</evidence>
<reference evidence="8" key="2">
    <citation type="submission" date="2025-09" db="UniProtKB">
        <authorList>
            <consortium name="Ensembl"/>
        </authorList>
    </citation>
    <scope>IDENTIFICATION</scope>
</reference>
<dbReference type="InterPro" id="IPR006634">
    <property type="entry name" value="TLC-dom"/>
</dbReference>
<reference evidence="8" key="1">
    <citation type="submission" date="2025-08" db="UniProtKB">
        <authorList>
            <consortium name="Ensembl"/>
        </authorList>
    </citation>
    <scope>IDENTIFICATION</scope>
</reference>
<dbReference type="Ensembl" id="ENSCRFT00000009011.1">
    <property type="protein sequence ID" value="ENSCRFP00000008700.1"/>
    <property type="gene ID" value="ENSCRFG00000006820.1"/>
</dbReference>
<dbReference type="AlphaFoldDB" id="A0A8C3QN89"/>
<keyword evidence="3 6" id="KW-1133">Transmembrane helix</keyword>
<keyword evidence="4 5" id="KW-0472">Membrane</keyword>
<proteinExistence type="predicted"/>
<dbReference type="GO" id="GO:0016020">
    <property type="term" value="C:membrane"/>
    <property type="evidence" value="ECO:0007669"/>
    <property type="project" value="UniProtKB-SubCell"/>
</dbReference>
<accession>A0A8C3QN89</accession>
<evidence type="ECO:0000256" key="5">
    <source>
        <dbReference type="PROSITE-ProRule" id="PRU00205"/>
    </source>
</evidence>
<dbReference type="SMART" id="SM00724">
    <property type="entry name" value="TLC"/>
    <property type="match status" value="1"/>
</dbReference>
<protein>
    <recommendedName>
        <fullName evidence="7">TLC domain-containing protein</fullName>
    </recommendedName>
</protein>
<dbReference type="PANTHER" id="PTHR13439">
    <property type="entry name" value="CT120 PROTEIN"/>
    <property type="match status" value="1"/>
</dbReference>
<feature type="transmembrane region" description="Helical" evidence="6">
    <location>
        <begin position="72"/>
        <end position="92"/>
    </location>
</feature>
<name>A0A8C3QN89_9PASS</name>
<evidence type="ECO:0000256" key="3">
    <source>
        <dbReference type="ARBA" id="ARBA00022989"/>
    </source>
</evidence>
<dbReference type="InterPro" id="IPR050846">
    <property type="entry name" value="TLCD"/>
</dbReference>
<evidence type="ECO:0000256" key="2">
    <source>
        <dbReference type="ARBA" id="ARBA00022692"/>
    </source>
</evidence>
<evidence type="ECO:0000259" key="7">
    <source>
        <dbReference type="PROSITE" id="PS50922"/>
    </source>
</evidence>
<organism evidence="8 9">
    <name type="scientific">Cyanoderma ruficeps</name>
    <name type="common">rufous-capped babbler</name>
    <dbReference type="NCBI Taxonomy" id="181631"/>
    <lineage>
        <taxon>Eukaryota</taxon>
        <taxon>Metazoa</taxon>
        <taxon>Chordata</taxon>
        <taxon>Craniata</taxon>
        <taxon>Vertebrata</taxon>
        <taxon>Euteleostomi</taxon>
        <taxon>Archelosauria</taxon>
        <taxon>Archosauria</taxon>
        <taxon>Dinosauria</taxon>
        <taxon>Saurischia</taxon>
        <taxon>Theropoda</taxon>
        <taxon>Coelurosauria</taxon>
        <taxon>Aves</taxon>
        <taxon>Neognathae</taxon>
        <taxon>Neoaves</taxon>
        <taxon>Telluraves</taxon>
        <taxon>Australaves</taxon>
        <taxon>Passeriformes</taxon>
        <taxon>Sylvioidea</taxon>
        <taxon>Timaliidae</taxon>
        <taxon>Cyanoderma</taxon>
    </lineage>
</organism>
<dbReference type="PANTHER" id="PTHR13439:SF20">
    <property type="entry name" value="TLC DOMAIN-CONTAINING PROTEIN 3A"/>
    <property type="match status" value="1"/>
</dbReference>
<evidence type="ECO:0000256" key="1">
    <source>
        <dbReference type="ARBA" id="ARBA00004141"/>
    </source>
</evidence>
<evidence type="ECO:0000313" key="9">
    <source>
        <dbReference type="Proteomes" id="UP000694396"/>
    </source>
</evidence>
<dbReference type="GO" id="GO:0005783">
    <property type="term" value="C:endoplasmic reticulum"/>
    <property type="evidence" value="ECO:0007669"/>
    <property type="project" value="TreeGrafter"/>
</dbReference>
<evidence type="ECO:0000256" key="6">
    <source>
        <dbReference type="SAM" id="Phobius"/>
    </source>
</evidence>
<evidence type="ECO:0000256" key="4">
    <source>
        <dbReference type="ARBA" id="ARBA00023136"/>
    </source>
</evidence>